<evidence type="ECO:0000313" key="11">
    <source>
        <dbReference type="EMBL" id="NEV65032.1"/>
    </source>
</evidence>
<evidence type="ECO:0000256" key="9">
    <source>
        <dbReference type="SAM" id="MobiDB-lite"/>
    </source>
</evidence>
<name>A0A6M0K5K3_9GAMM</name>
<dbReference type="RefSeq" id="WP_164456363.1">
    <property type="nucleotide sequence ID" value="NZ_JAAIJQ010000138.1"/>
</dbReference>
<dbReference type="CDD" id="cd00730">
    <property type="entry name" value="rubredoxin"/>
    <property type="match status" value="1"/>
</dbReference>
<dbReference type="PRINTS" id="PR00411">
    <property type="entry name" value="PNDRDTASEI"/>
</dbReference>
<dbReference type="Pfam" id="PF07992">
    <property type="entry name" value="Pyr_redox_2"/>
    <property type="match status" value="1"/>
</dbReference>
<keyword evidence="12" id="KW-1185">Reference proteome</keyword>
<evidence type="ECO:0000256" key="1">
    <source>
        <dbReference type="ARBA" id="ARBA00001974"/>
    </source>
</evidence>
<dbReference type="PANTHER" id="PTHR43429:SF3">
    <property type="entry name" value="NITRITE REDUCTASE [NAD(P)H]"/>
    <property type="match status" value="1"/>
</dbReference>
<dbReference type="InterPro" id="IPR023753">
    <property type="entry name" value="FAD/NAD-binding_dom"/>
</dbReference>
<keyword evidence="6" id="KW-0274">FAD</keyword>
<dbReference type="Pfam" id="PF00301">
    <property type="entry name" value="Rubredoxin"/>
    <property type="match status" value="1"/>
</dbReference>
<keyword evidence="4" id="KW-0285">Flavoprotein</keyword>
<evidence type="ECO:0000256" key="5">
    <source>
        <dbReference type="ARBA" id="ARBA00022723"/>
    </source>
</evidence>
<comment type="caution">
    <text evidence="11">The sequence shown here is derived from an EMBL/GenBank/DDBJ whole genome shotgun (WGS) entry which is preliminary data.</text>
</comment>
<feature type="domain" description="Rubredoxin-like" evidence="10">
    <location>
        <begin position="3"/>
        <end position="54"/>
    </location>
</feature>
<dbReference type="PRINTS" id="PR00163">
    <property type="entry name" value="RUBREDOXIN"/>
</dbReference>
<keyword evidence="5" id="KW-0479">Metal-binding</keyword>
<dbReference type="Proteomes" id="UP000483379">
    <property type="component" value="Unassembled WGS sequence"/>
</dbReference>
<reference evidence="11 12" key="1">
    <citation type="submission" date="2020-02" db="EMBL/GenBank/DDBJ databases">
        <title>Genome sequences of Thiorhodococcus mannitoliphagus and Thiorhodococcus minor, purple sulfur photosynthetic bacteria in the gammaproteobacterial family, Chromatiaceae.</title>
        <authorList>
            <person name="Aviles F.A."/>
            <person name="Meyer T.E."/>
            <person name="Kyndt J.A."/>
        </authorList>
    </citation>
    <scope>NUCLEOTIDE SEQUENCE [LARGE SCALE GENOMIC DNA]</scope>
    <source>
        <strain evidence="11 12">DSM 11518</strain>
    </source>
</reference>
<evidence type="ECO:0000259" key="10">
    <source>
        <dbReference type="PROSITE" id="PS50903"/>
    </source>
</evidence>
<dbReference type="InterPro" id="IPR050260">
    <property type="entry name" value="FAD-bd_OxRdtase"/>
</dbReference>
<sequence>MSFKRYRCVTCEHIYDEALGDPIHGVAPGTRFEDLPEGWFCSVCGDPRESFEFAGLSEHAQAVAERNTDQEGEPIVIVGAGIGGWYIAEQLRQNGAKGPITIVTKDDGDYYYKPHLSVSVTSKSRADLIIAKGPDRAQLLDVDLRARTQVLGLDRKKNSLLTSKGKVEYAKLVLATGAVPLRLYDRRIQQHIHQLNDLDQYESLTELFNSGRKRVLILGAGLIGCELGDHLARAGHEVAINDRAAYLLSSVVSEGVSTYVRDRYVQTGIEFILGTTMNDIAKEDGGLQIQFEDGHTMERDVVISAIGLKPNVELAARAGLDVGKGINVDDTMRTSDPDIYAVGDCAEHKGQVFSFVEPINRQAAVIVDQLCGEGKRSFESRVPMVLVKSRTCPIKSAPPERSSRAGSSIRHVHSSDQGIVDEWWSDDGQLIGYSACGDVADTYEPALNQGDRAGPGDNVKSSNPPGHLAEVVILPNEVKDDDGEKAKAVRLGATGSVS</sequence>
<dbReference type="PRINTS" id="PR00368">
    <property type="entry name" value="FADPNR"/>
</dbReference>
<dbReference type="SUPFAM" id="SSF57802">
    <property type="entry name" value="Rubredoxin-like"/>
    <property type="match status" value="1"/>
</dbReference>
<dbReference type="InterPro" id="IPR024934">
    <property type="entry name" value="Rubredoxin-like_dom"/>
</dbReference>
<dbReference type="EMBL" id="JAAIJQ010000138">
    <property type="protein sequence ID" value="NEV65032.1"/>
    <property type="molecule type" value="Genomic_DNA"/>
</dbReference>
<feature type="region of interest" description="Disordered" evidence="9">
    <location>
        <begin position="445"/>
        <end position="467"/>
    </location>
</feature>
<dbReference type="Gene3D" id="3.50.50.60">
    <property type="entry name" value="FAD/NAD(P)-binding domain"/>
    <property type="match status" value="2"/>
</dbReference>
<dbReference type="GO" id="GO:0005506">
    <property type="term" value="F:iron ion binding"/>
    <property type="evidence" value="ECO:0007669"/>
    <property type="project" value="InterPro"/>
</dbReference>
<comment type="similarity">
    <text evidence="2">Belongs to the FAD-dependent oxidoreductase family.</text>
</comment>
<keyword evidence="3" id="KW-0813">Transport</keyword>
<protein>
    <submittedName>
        <fullName evidence="11">FAD-dependent oxidoreductase</fullName>
    </submittedName>
</protein>
<dbReference type="PANTHER" id="PTHR43429">
    <property type="entry name" value="PYRIDINE NUCLEOTIDE-DISULFIDE OXIDOREDUCTASE DOMAIN-CONTAINING"/>
    <property type="match status" value="1"/>
</dbReference>
<dbReference type="InterPro" id="IPR036188">
    <property type="entry name" value="FAD/NAD-bd_sf"/>
</dbReference>
<dbReference type="Gene3D" id="2.20.28.10">
    <property type="match status" value="1"/>
</dbReference>
<evidence type="ECO:0000256" key="2">
    <source>
        <dbReference type="ARBA" id="ARBA00006442"/>
    </source>
</evidence>
<organism evidence="11 12">
    <name type="scientific">Thiorhodococcus minor</name>
    <dbReference type="NCBI Taxonomy" id="57489"/>
    <lineage>
        <taxon>Bacteria</taxon>
        <taxon>Pseudomonadati</taxon>
        <taxon>Pseudomonadota</taxon>
        <taxon>Gammaproteobacteria</taxon>
        <taxon>Chromatiales</taxon>
        <taxon>Chromatiaceae</taxon>
        <taxon>Thiorhodococcus</taxon>
    </lineage>
</organism>
<dbReference type="PROSITE" id="PS50903">
    <property type="entry name" value="RUBREDOXIN_LIKE"/>
    <property type="match status" value="1"/>
</dbReference>
<evidence type="ECO:0000313" key="12">
    <source>
        <dbReference type="Proteomes" id="UP000483379"/>
    </source>
</evidence>
<evidence type="ECO:0000256" key="6">
    <source>
        <dbReference type="ARBA" id="ARBA00022827"/>
    </source>
</evidence>
<evidence type="ECO:0000256" key="3">
    <source>
        <dbReference type="ARBA" id="ARBA00022448"/>
    </source>
</evidence>
<gene>
    <name evidence="11" type="ORF">G3446_24765</name>
</gene>
<proteinExistence type="inferred from homology"/>
<dbReference type="InterPro" id="IPR024935">
    <property type="entry name" value="Rubredoxin_dom"/>
</dbReference>
<evidence type="ECO:0000256" key="8">
    <source>
        <dbReference type="ARBA" id="ARBA00023004"/>
    </source>
</evidence>
<dbReference type="AlphaFoldDB" id="A0A6M0K5K3"/>
<keyword evidence="8" id="KW-0408">Iron</keyword>
<keyword evidence="7" id="KW-0249">Electron transport</keyword>
<evidence type="ECO:0000256" key="4">
    <source>
        <dbReference type="ARBA" id="ARBA00022630"/>
    </source>
</evidence>
<comment type="cofactor">
    <cofactor evidence="1">
        <name>FAD</name>
        <dbReference type="ChEBI" id="CHEBI:57692"/>
    </cofactor>
</comment>
<accession>A0A6M0K5K3</accession>
<dbReference type="GO" id="GO:0016491">
    <property type="term" value="F:oxidoreductase activity"/>
    <property type="evidence" value="ECO:0007669"/>
    <property type="project" value="InterPro"/>
</dbReference>
<dbReference type="SUPFAM" id="SSF51905">
    <property type="entry name" value="FAD/NAD(P)-binding domain"/>
    <property type="match status" value="1"/>
</dbReference>
<evidence type="ECO:0000256" key="7">
    <source>
        <dbReference type="ARBA" id="ARBA00022982"/>
    </source>
</evidence>